<sequence>MTPIPLSLSRLIALSIQALFWVGTAVAQAPDQQSPPNRPTLRQPTLSSVQQQEGLQAGADQSRSEADRKMREMERRLNRTLRSVCSVC</sequence>
<organism evidence="3 4">
    <name type="scientific">Microvirga aerophila</name>
    <dbReference type="NCBI Taxonomy" id="670291"/>
    <lineage>
        <taxon>Bacteria</taxon>
        <taxon>Pseudomonadati</taxon>
        <taxon>Pseudomonadota</taxon>
        <taxon>Alphaproteobacteria</taxon>
        <taxon>Hyphomicrobiales</taxon>
        <taxon>Methylobacteriaceae</taxon>
        <taxon>Microvirga</taxon>
    </lineage>
</organism>
<dbReference type="OrthoDB" id="9907164at2"/>
<evidence type="ECO:0000256" key="2">
    <source>
        <dbReference type="SAM" id="SignalP"/>
    </source>
</evidence>
<feature type="region of interest" description="Disordered" evidence="1">
    <location>
        <begin position="28"/>
        <end position="88"/>
    </location>
</feature>
<evidence type="ECO:0000256" key="1">
    <source>
        <dbReference type="SAM" id="MobiDB-lite"/>
    </source>
</evidence>
<feature type="compositionally biased region" description="Basic and acidic residues" evidence="1">
    <location>
        <begin position="62"/>
        <end position="77"/>
    </location>
</feature>
<accession>A0A512BPB5</accession>
<dbReference type="Proteomes" id="UP000321085">
    <property type="component" value="Unassembled WGS sequence"/>
</dbReference>
<evidence type="ECO:0000313" key="4">
    <source>
        <dbReference type="Proteomes" id="UP000321085"/>
    </source>
</evidence>
<evidence type="ECO:0000313" key="3">
    <source>
        <dbReference type="EMBL" id="GEO13775.1"/>
    </source>
</evidence>
<keyword evidence="2" id="KW-0732">Signal</keyword>
<name>A0A512BPB5_9HYPH</name>
<feature type="signal peptide" evidence="2">
    <location>
        <begin position="1"/>
        <end position="29"/>
    </location>
</feature>
<reference evidence="3 4" key="1">
    <citation type="submission" date="2019-07" db="EMBL/GenBank/DDBJ databases">
        <title>Whole genome shotgun sequence of Microvirga aerophila NBRC 106136.</title>
        <authorList>
            <person name="Hosoyama A."/>
            <person name="Uohara A."/>
            <person name="Ohji S."/>
            <person name="Ichikawa N."/>
        </authorList>
    </citation>
    <scope>NUCLEOTIDE SEQUENCE [LARGE SCALE GENOMIC DNA]</scope>
    <source>
        <strain evidence="3 4">NBRC 106136</strain>
    </source>
</reference>
<keyword evidence="4" id="KW-1185">Reference proteome</keyword>
<protein>
    <submittedName>
        <fullName evidence="3">Uncharacterized protein</fullName>
    </submittedName>
</protein>
<feature type="compositionally biased region" description="Polar residues" evidence="1">
    <location>
        <begin position="30"/>
        <end position="54"/>
    </location>
</feature>
<comment type="caution">
    <text evidence="3">The sequence shown here is derived from an EMBL/GenBank/DDBJ whole genome shotgun (WGS) entry which is preliminary data.</text>
</comment>
<proteinExistence type="predicted"/>
<gene>
    <name evidence="3" type="ORF">MAE02_14710</name>
</gene>
<dbReference type="AlphaFoldDB" id="A0A512BPB5"/>
<dbReference type="EMBL" id="BJYU01000016">
    <property type="protein sequence ID" value="GEO13775.1"/>
    <property type="molecule type" value="Genomic_DNA"/>
</dbReference>
<feature type="chain" id="PRO_5021943559" evidence="2">
    <location>
        <begin position="30"/>
        <end position="88"/>
    </location>
</feature>